<gene>
    <name evidence="3" type="primary">LOC113504175</name>
</gene>
<dbReference type="OrthoDB" id="7392765at2759"/>
<name>A0A7E5WN22_TRINI</name>
<dbReference type="Proteomes" id="UP000322000">
    <property type="component" value="Chromosome 21"/>
</dbReference>
<reference evidence="3" key="1">
    <citation type="submission" date="2025-08" db="UniProtKB">
        <authorList>
            <consortium name="RefSeq"/>
        </authorList>
    </citation>
    <scope>IDENTIFICATION</scope>
</reference>
<accession>A0A7E5WN22</accession>
<keyword evidence="2" id="KW-1185">Reference proteome</keyword>
<sequence>MMFGKCVVLFCLLATVIHNTTALPITYPSLNSIYNQIPPDAIAGTPVITEIEPTLQFGDMSVTGELPVGGSIRVKGIFPVYGSVVVDGSLPSSGTAVVNTGCVNTQVI</sequence>
<dbReference type="KEGG" id="tnl:113504175"/>
<organism evidence="2 3">
    <name type="scientific">Trichoplusia ni</name>
    <name type="common">Cabbage looper</name>
    <dbReference type="NCBI Taxonomy" id="7111"/>
    <lineage>
        <taxon>Eukaryota</taxon>
        <taxon>Metazoa</taxon>
        <taxon>Ecdysozoa</taxon>
        <taxon>Arthropoda</taxon>
        <taxon>Hexapoda</taxon>
        <taxon>Insecta</taxon>
        <taxon>Pterygota</taxon>
        <taxon>Neoptera</taxon>
        <taxon>Endopterygota</taxon>
        <taxon>Lepidoptera</taxon>
        <taxon>Glossata</taxon>
        <taxon>Ditrysia</taxon>
        <taxon>Noctuoidea</taxon>
        <taxon>Noctuidae</taxon>
        <taxon>Plusiinae</taxon>
        <taxon>Trichoplusia</taxon>
    </lineage>
</organism>
<evidence type="ECO:0000313" key="3">
    <source>
        <dbReference type="RefSeq" id="XP_026742143.1"/>
    </source>
</evidence>
<protein>
    <submittedName>
        <fullName evidence="3">Uncharacterized protein LOC113504175</fullName>
    </submittedName>
</protein>
<proteinExistence type="predicted"/>
<keyword evidence="1" id="KW-0732">Signal</keyword>
<dbReference type="GeneID" id="113504175"/>
<dbReference type="RefSeq" id="XP_026742143.1">
    <property type="nucleotide sequence ID" value="XM_026886342.1"/>
</dbReference>
<evidence type="ECO:0000256" key="1">
    <source>
        <dbReference type="SAM" id="SignalP"/>
    </source>
</evidence>
<evidence type="ECO:0000313" key="2">
    <source>
        <dbReference type="Proteomes" id="UP000322000"/>
    </source>
</evidence>
<dbReference type="InParanoid" id="A0A7E5WN22"/>
<dbReference type="AlphaFoldDB" id="A0A7E5WN22"/>
<feature type="signal peptide" evidence="1">
    <location>
        <begin position="1"/>
        <end position="22"/>
    </location>
</feature>
<feature type="chain" id="PRO_5028833581" evidence="1">
    <location>
        <begin position="23"/>
        <end position="108"/>
    </location>
</feature>